<evidence type="ECO:0000313" key="1">
    <source>
        <dbReference type="EMBL" id="HAT4308645.1"/>
    </source>
</evidence>
<dbReference type="Proteomes" id="UP000859547">
    <property type="component" value="Unassembled WGS sequence"/>
</dbReference>
<accession>A0A8H9QYT9</accession>
<dbReference type="AlphaFoldDB" id="A0A8H9QYT9"/>
<gene>
    <name evidence="1" type="ORF">I9080_002481</name>
</gene>
<organism evidence="1">
    <name type="scientific">Clostridium perfringens</name>
    <dbReference type="NCBI Taxonomy" id="1502"/>
    <lineage>
        <taxon>Bacteria</taxon>
        <taxon>Bacillati</taxon>
        <taxon>Bacillota</taxon>
        <taxon>Clostridia</taxon>
        <taxon>Eubacteriales</taxon>
        <taxon>Clostridiaceae</taxon>
        <taxon>Clostridium</taxon>
    </lineage>
</organism>
<sequence>MSEEFRKEVFKRLEQMGLTKKNLFIKERNLHKFYKSKLDHYKLMVDIEKDLGLVQCKKTDKSIRKIKKPVIIKVDLYTVFKFYINLGHVFRGKNKKVYTMEEVEQLLINYYEKNNIEYKI</sequence>
<protein>
    <submittedName>
        <fullName evidence="1">Uncharacterized protein</fullName>
    </submittedName>
</protein>
<comment type="caution">
    <text evidence="1">The sequence shown here is derived from an EMBL/GenBank/DDBJ whole genome shotgun (WGS) entry which is preliminary data.</text>
</comment>
<proteinExistence type="predicted"/>
<dbReference type="EMBL" id="DACTCB010000015">
    <property type="protein sequence ID" value="HAT4308645.1"/>
    <property type="molecule type" value="Genomic_DNA"/>
</dbReference>
<name>A0A8H9QYT9_CLOPF</name>
<reference evidence="1" key="1">
    <citation type="journal article" date="2018" name="Genome Biol.">
        <title>SKESA: strategic k-mer extension for scrupulous assemblies.</title>
        <authorList>
            <person name="Souvorov A."/>
            <person name="Agarwala R."/>
            <person name="Lipman D.J."/>
        </authorList>
    </citation>
    <scope>NUCLEOTIDE SEQUENCE</scope>
    <source>
        <strain evidence="1">C8</strain>
    </source>
</reference>
<reference evidence="1" key="2">
    <citation type="submission" date="2020-07" db="EMBL/GenBank/DDBJ databases">
        <authorList>
            <consortium name="NCBI Pathogen Detection Project"/>
        </authorList>
    </citation>
    <scope>NUCLEOTIDE SEQUENCE</scope>
    <source>
        <strain evidence="1">C8</strain>
    </source>
</reference>